<dbReference type="PANTHER" id="PTHR13252">
    <property type="entry name" value="F-BOX ONLY PROTEIN 28"/>
    <property type="match status" value="1"/>
</dbReference>
<accession>A0ABD2NBW0</accession>
<evidence type="ECO:0000313" key="3">
    <source>
        <dbReference type="EMBL" id="KAL3275980.1"/>
    </source>
</evidence>
<reference evidence="3 4" key="1">
    <citation type="journal article" date="2021" name="BMC Biol.">
        <title>Horizontally acquired antibacterial genes associated with adaptive radiation of ladybird beetles.</title>
        <authorList>
            <person name="Li H.S."/>
            <person name="Tang X.F."/>
            <person name="Huang Y.H."/>
            <person name="Xu Z.Y."/>
            <person name="Chen M.L."/>
            <person name="Du X.Y."/>
            <person name="Qiu B.Y."/>
            <person name="Chen P.T."/>
            <person name="Zhang W."/>
            <person name="Slipinski A."/>
            <person name="Escalona H.E."/>
            <person name="Waterhouse R.M."/>
            <person name="Zwick A."/>
            <person name="Pang H."/>
        </authorList>
    </citation>
    <scope>NUCLEOTIDE SEQUENCE [LARGE SCALE GENOMIC DNA]</scope>
    <source>
        <strain evidence="3">SYSU2018</strain>
    </source>
</reference>
<gene>
    <name evidence="3" type="ORF">HHI36_020711</name>
</gene>
<name>A0ABD2NBW0_9CUCU</name>
<feature type="coiled-coil region" evidence="1">
    <location>
        <begin position="248"/>
        <end position="275"/>
    </location>
</feature>
<dbReference type="PROSITE" id="PS50181">
    <property type="entry name" value="FBOX"/>
    <property type="match status" value="1"/>
</dbReference>
<organism evidence="3 4">
    <name type="scientific">Cryptolaemus montrouzieri</name>
    <dbReference type="NCBI Taxonomy" id="559131"/>
    <lineage>
        <taxon>Eukaryota</taxon>
        <taxon>Metazoa</taxon>
        <taxon>Ecdysozoa</taxon>
        <taxon>Arthropoda</taxon>
        <taxon>Hexapoda</taxon>
        <taxon>Insecta</taxon>
        <taxon>Pterygota</taxon>
        <taxon>Neoptera</taxon>
        <taxon>Endopterygota</taxon>
        <taxon>Coleoptera</taxon>
        <taxon>Polyphaga</taxon>
        <taxon>Cucujiformia</taxon>
        <taxon>Coccinelloidea</taxon>
        <taxon>Coccinellidae</taxon>
        <taxon>Scymninae</taxon>
        <taxon>Scymnini</taxon>
        <taxon>Cryptolaemus</taxon>
    </lineage>
</organism>
<dbReference type="PANTHER" id="PTHR13252:SF9">
    <property type="entry name" value="F-BOX ONLY PROTEIN 28"/>
    <property type="match status" value="1"/>
</dbReference>
<feature type="domain" description="F-box" evidence="2">
    <location>
        <begin position="3"/>
        <end position="51"/>
    </location>
</feature>
<keyword evidence="1" id="KW-0175">Coiled coil</keyword>
<dbReference type="AlphaFoldDB" id="A0ABD2NBW0"/>
<evidence type="ECO:0000259" key="2">
    <source>
        <dbReference type="PROSITE" id="PS50181"/>
    </source>
</evidence>
<dbReference type="EMBL" id="JABFTP020000083">
    <property type="protein sequence ID" value="KAL3275980.1"/>
    <property type="molecule type" value="Genomic_DNA"/>
</dbReference>
<keyword evidence="4" id="KW-1185">Reference proteome</keyword>
<dbReference type="SUPFAM" id="SSF81383">
    <property type="entry name" value="F-box domain"/>
    <property type="match status" value="1"/>
</dbReference>
<dbReference type="Proteomes" id="UP001516400">
    <property type="component" value="Unassembled WGS sequence"/>
</dbReference>
<protein>
    <recommendedName>
        <fullName evidence="2">F-box domain-containing protein</fullName>
    </recommendedName>
</protein>
<dbReference type="Pfam" id="PF00646">
    <property type="entry name" value="F-box"/>
    <property type="match status" value="1"/>
</dbReference>
<evidence type="ECO:0000313" key="4">
    <source>
        <dbReference type="Proteomes" id="UP001516400"/>
    </source>
</evidence>
<comment type="caution">
    <text evidence="3">The sequence shown here is derived from an EMBL/GenBank/DDBJ whole genome shotgun (WGS) entry which is preliminary data.</text>
</comment>
<evidence type="ECO:0000256" key="1">
    <source>
        <dbReference type="SAM" id="Coils"/>
    </source>
</evidence>
<sequence>MSDITILDVPDVALEKILSYLSFEEIATNRLICKQFNNICGGLLTKGFIQLEKKHGHIYKLVRAHLPRRPSERRSNMVVSRYCEILHGMESRIRMLNMTYMRYIDRHLICFLPGKVLDEISRLLGLIESKFDPPNNINQLMEELRDLSSMAMEHFDEHILPLVEKQEEEMQFKNVIPSTLKSPEDEKMQKELRKLHKRNRVFKTQVGYLIAKTRRLSEKWNRQNIRMKKQSSIIKEQNARLQVQTTRIQNHEMTITEMKKKFEELQANLVEIKSKLEFDTCQNVHVPPTVTLPSKDPTSDVESSAMSSNLRRMIQYETMRQKTNILRKINNRGLDKPAMNKPRSPKLKVEEAKRRRFKSMVDVDIWRHRCPTSRLSYSLWQRNYSRPKPNKLEMPLEKEQPLNIAQPSTSDSQKNTKRDFVYKSVIKQRASRVFPLSCLELERKRKSFTRPDIPTKLSKIEANSALKSLEIINKYFPLRDDVSRSEVTKDGCNVLPRSISTKRKRDLGDA</sequence>
<dbReference type="CDD" id="cd22100">
    <property type="entry name" value="F-box_FBXO28"/>
    <property type="match status" value="1"/>
</dbReference>
<dbReference type="InterPro" id="IPR001810">
    <property type="entry name" value="F-box_dom"/>
</dbReference>
<proteinExistence type="predicted"/>
<dbReference type="InterPro" id="IPR039719">
    <property type="entry name" value="FBXO28"/>
</dbReference>
<dbReference type="InterPro" id="IPR036047">
    <property type="entry name" value="F-box-like_dom_sf"/>
</dbReference>